<protein>
    <submittedName>
        <fullName evidence="1">Uncharacterized protein</fullName>
    </submittedName>
</protein>
<reference evidence="1" key="2">
    <citation type="submission" date="2025-09" db="UniProtKB">
        <authorList>
            <consortium name="EnsemblPlants"/>
        </authorList>
    </citation>
    <scope>IDENTIFICATION</scope>
</reference>
<reference evidence="1" key="1">
    <citation type="submission" date="2021-05" db="EMBL/GenBank/DDBJ databases">
        <authorList>
            <person name="Scholz U."/>
            <person name="Mascher M."/>
            <person name="Fiebig A."/>
        </authorList>
    </citation>
    <scope>NUCLEOTIDE SEQUENCE [LARGE SCALE GENOMIC DNA]</scope>
</reference>
<dbReference type="Proteomes" id="UP001732700">
    <property type="component" value="Chromosome 5D"/>
</dbReference>
<proteinExistence type="predicted"/>
<evidence type="ECO:0000313" key="1">
    <source>
        <dbReference type="EnsemblPlants" id="AVESA.00010b.r2.5DG0962790.1.CDS"/>
    </source>
</evidence>
<name>A0ACD5YHJ4_AVESA</name>
<accession>A0ACD5YHJ4</accession>
<organism evidence="1 2">
    <name type="scientific">Avena sativa</name>
    <name type="common">Oat</name>
    <dbReference type="NCBI Taxonomy" id="4498"/>
    <lineage>
        <taxon>Eukaryota</taxon>
        <taxon>Viridiplantae</taxon>
        <taxon>Streptophyta</taxon>
        <taxon>Embryophyta</taxon>
        <taxon>Tracheophyta</taxon>
        <taxon>Spermatophyta</taxon>
        <taxon>Magnoliopsida</taxon>
        <taxon>Liliopsida</taxon>
        <taxon>Poales</taxon>
        <taxon>Poaceae</taxon>
        <taxon>BOP clade</taxon>
        <taxon>Pooideae</taxon>
        <taxon>Poodae</taxon>
        <taxon>Poeae</taxon>
        <taxon>Poeae Chloroplast Group 1 (Aveneae type)</taxon>
        <taxon>Aveninae</taxon>
        <taxon>Avena</taxon>
    </lineage>
</organism>
<sequence>MAGTPADNGQRTRHGLRGRLAGIFSSPTPEQQCSSEQVAKLREQLQKQSELKETYKARLENAQEYLRFCLEVAQRHGFLHLMSTSNDDTRSPRRDDDEAEAATAEDDGETGLIEAPPCDPYLAATRGLAVQQGWSVAPDEIELHETIGRGTTANIHRATWRGLDVAVKWMRPELFLSNPSAEAFFAQELDVLSRQRHPHVLRLMGACLRPPQSCFLVTELLSGATLGEWLHGGKERRRERPPGSVLPPLAERVSRALEIALAMRYLHEQTLRVLHRDLKPSNVLLDGDSRVRVSDFGHARFLPDGTEALTGETGTYVYMAPEVIRCEPYTEKCDVYSFGVILNELLTGEHPYIDTSYGPSKIALEVADGKLRPKLPENDTHCSGMVDLICRTWDMDPSRRPSFATIASSLREIKEYI</sequence>
<dbReference type="EnsemblPlants" id="AVESA.00010b.r2.5DG0962790.1">
    <property type="protein sequence ID" value="AVESA.00010b.r2.5DG0962790.1.CDS"/>
    <property type="gene ID" value="AVESA.00010b.r2.5DG0962790"/>
</dbReference>
<keyword evidence="2" id="KW-1185">Reference proteome</keyword>
<evidence type="ECO:0000313" key="2">
    <source>
        <dbReference type="Proteomes" id="UP001732700"/>
    </source>
</evidence>